<organism evidence="2 3">
    <name type="scientific">Halopseudomonas phragmitis</name>
    <dbReference type="NCBI Taxonomy" id="1931241"/>
    <lineage>
        <taxon>Bacteria</taxon>
        <taxon>Pseudomonadati</taxon>
        <taxon>Pseudomonadota</taxon>
        <taxon>Gammaproteobacteria</taxon>
        <taxon>Pseudomonadales</taxon>
        <taxon>Pseudomonadaceae</taxon>
        <taxon>Halopseudomonas</taxon>
    </lineage>
</organism>
<evidence type="ECO:0000259" key="1">
    <source>
        <dbReference type="PROSITE" id="PS51819"/>
    </source>
</evidence>
<sequence length="227" mass="23853">MAFVKPFFDVGLFSNRAEQQQQFWTEQVGLSLDHTLKLGGGVLQHRYQTDAAVMKVNVARDPLPPGGDGPLQQVLVACSDCTSVESLRDPDGNRITRVPPGHRGIQGLAVELQVADVAASSAYYQQVLGLTLQAPGILTCGQGLVFLQQGQPANPSGSTPLAATGLRYLTLQVPDCDAAYAQAIAAGATSGRAPVTLGSTARIAFVIDPDGLWIELSERASLTGKAV</sequence>
<gene>
    <name evidence="2" type="ORF">BVH74_17390</name>
</gene>
<dbReference type="KEGG" id="ppha:BVH74_17390"/>
<dbReference type="SUPFAM" id="SSF54593">
    <property type="entry name" value="Glyoxalase/Bleomycin resistance protein/Dihydroxybiphenyl dioxygenase"/>
    <property type="match status" value="1"/>
</dbReference>
<name>A0A1V0B928_9GAMM</name>
<dbReference type="RefSeq" id="WP_080051325.1">
    <property type="nucleotide sequence ID" value="NZ_CP020100.1"/>
</dbReference>
<keyword evidence="3" id="KW-1185">Reference proteome</keyword>
<dbReference type="InterPro" id="IPR037523">
    <property type="entry name" value="VOC_core"/>
</dbReference>
<dbReference type="AlphaFoldDB" id="A0A1V0B928"/>
<protein>
    <recommendedName>
        <fullName evidence="1">VOC domain-containing protein</fullName>
    </recommendedName>
</protein>
<dbReference type="Pfam" id="PF00903">
    <property type="entry name" value="Glyoxalase"/>
    <property type="match status" value="1"/>
</dbReference>
<dbReference type="CDD" id="cd06587">
    <property type="entry name" value="VOC"/>
    <property type="match status" value="1"/>
</dbReference>
<accession>A0A1V0B928</accession>
<reference evidence="2 3" key="1">
    <citation type="submission" date="2017-03" db="EMBL/GenBank/DDBJ databases">
        <title>Complete genome sequence of the novel DNRA strain Pseudomonas sp. S-6-2 isolated from Chinese polluted river sediment. Journal of Biotechnology.</title>
        <authorList>
            <person name="Li J."/>
            <person name="Xiang F."/>
            <person name="Wang L."/>
            <person name="Xi L."/>
            <person name="Liu J."/>
        </authorList>
    </citation>
    <scope>NUCLEOTIDE SEQUENCE [LARGE SCALE GENOMIC DNA]</scope>
    <source>
        <strain evidence="2 3">S-6-2</strain>
    </source>
</reference>
<dbReference type="Gene3D" id="3.10.180.10">
    <property type="entry name" value="2,3-Dihydroxybiphenyl 1,2-Dioxygenase, domain 1"/>
    <property type="match status" value="1"/>
</dbReference>
<dbReference type="Proteomes" id="UP000243488">
    <property type="component" value="Chromosome"/>
</dbReference>
<proteinExistence type="predicted"/>
<dbReference type="EMBL" id="CP020100">
    <property type="protein sequence ID" value="AQZ96417.1"/>
    <property type="molecule type" value="Genomic_DNA"/>
</dbReference>
<evidence type="ECO:0000313" key="3">
    <source>
        <dbReference type="Proteomes" id="UP000243488"/>
    </source>
</evidence>
<feature type="domain" description="VOC" evidence="1">
    <location>
        <begin position="104"/>
        <end position="219"/>
    </location>
</feature>
<dbReference type="PROSITE" id="PS51819">
    <property type="entry name" value="VOC"/>
    <property type="match status" value="1"/>
</dbReference>
<dbReference type="STRING" id="1931241.BVH74_17390"/>
<dbReference type="InterPro" id="IPR004360">
    <property type="entry name" value="Glyas_Fos-R_dOase_dom"/>
</dbReference>
<evidence type="ECO:0000313" key="2">
    <source>
        <dbReference type="EMBL" id="AQZ96417.1"/>
    </source>
</evidence>
<dbReference type="InterPro" id="IPR029068">
    <property type="entry name" value="Glyas_Bleomycin-R_OHBP_Dase"/>
</dbReference>